<dbReference type="PANTHER" id="PTHR21411:SF0">
    <property type="entry name" value="REGULATORY PROTEIN ZESTE"/>
    <property type="match status" value="1"/>
</dbReference>
<sequence length="355" mass="38636">MIDPPCEPKTALMRAPVLFPAMSNRTPNFTLEQKLYLLQRMQGVVETVQDFRKDTNTTAQRNAVWEQLARAFNGAFPDRPPSTTGSLKTLWKRLKVECRAALHRRQEQLAAGLTPTALTQVQREVTALVPNLISNKDDLDGELCYTANKGASSPVTVAGTSGSDQEEADHNEDLDSKEQLAINLGLSTHAEQRQESGLLESPDHAPTQNLRPRPHASAGSTPRPPALFYPSQPVAVTSSSRPGTFEESAMELRGVSRVCERADGSGGGGGGGGGDGDGGGGSGGSWDEHRRELYAMEHEQTMRLLALQECVWECKRRAARQKEKAARAKKLYYRAKLKRIGADLPPSCSSDDSDN</sequence>
<evidence type="ECO:0000313" key="3">
    <source>
        <dbReference type="EMBL" id="KAL2103860.1"/>
    </source>
</evidence>
<dbReference type="Proteomes" id="UP001591681">
    <property type="component" value="Unassembled WGS sequence"/>
</dbReference>
<dbReference type="InterPro" id="IPR028002">
    <property type="entry name" value="Myb_DNA-bind_5"/>
</dbReference>
<proteinExistence type="predicted"/>
<dbReference type="PANTHER" id="PTHR21411">
    <property type="entry name" value="APONTIC"/>
    <property type="match status" value="1"/>
</dbReference>
<accession>A0ABD1KXJ4</accession>
<feature type="region of interest" description="Disordered" evidence="1">
    <location>
        <begin position="147"/>
        <end position="174"/>
    </location>
</feature>
<feature type="region of interest" description="Disordered" evidence="1">
    <location>
        <begin position="260"/>
        <end position="287"/>
    </location>
</feature>
<evidence type="ECO:0000313" key="4">
    <source>
        <dbReference type="Proteomes" id="UP001591681"/>
    </source>
</evidence>
<organism evidence="3 4">
    <name type="scientific">Coilia grayii</name>
    <name type="common">Gray's grenadier anchovy</name>
    <dbReference type="NCBI Taxonomy" id="363190"/>
    <lineage>
        <taxon>Eukaryota</taxon>
        <taxon>Metazoa</taxon>
        <taxon>Chordata</taxon>
        <taxon>Craniata</taxon>
        <taxon>Vertebrata</taxon>
        <taxon>Euteleostomi</taxon>
        <taxon>Actinopterygii</taxon>
        <taxon>Neopterygii</taxon>
        <taxon>Teleostei</taxon>
        <taxon>Clupei</taxon>
        <taxon>Clupeiformes</taxon>
        <taxon>Clupeoidei</taxon>
        <taxon>Engraulidae</taxon>
        <taxon>Coilinae</taxon>
        <taxon>Coilia</taxon>
    </lineage>
</organism>
<dbReference type="Pfam" id="PF13873">
    <property type="entry name" value="Myb_DNA-bind_5"/>
    <property type="match status" value="1"/>
</dbReference>
<evidence type="ECO:0000256" key="1">
    <source>
        <dbReference type="SAM" id="MobiDB-lite"/>
    </source>
</evidence>
<gene>
    <name evidence="3" type="ORF">ACEWY4_000728</name>
</gene>
<feature type="domain" description="Myb/SANT-like DNA-binding" evidence="2">
    <location>
        <begin position="25"/>
        <end position="101"/>
    </location>
</feature>
<evidence type="ECO:0000259" key="2">
    <source>
        <dbReference type="Pfam" id="PF13873"/>
    </source>
</evidence>
<comment type="caution">
    <text evidence="3">The sequence shown here is derived from an EMBL/GenBank/DDBJ whole genome shotgun (WGS) entry which is preliminary data.</text>
</comment>
<feature type="compositionally biased region" description="Polar residues" evidence="1">
    <location>
        <begin position="149"/>
        <end position="163"/>
    </location>
</feature>
<dbReference type="EMBL" id="JBHFQA010000001">
    <property type="protein sequence ID" value="KAL2103860.1"/>
    <property type="molecule type" value="Genomic_DNA"/>
</dbReference>
<protein>
    <recommendedName>
        <fullName evidence="2">Myb/SANT-like DNA-binding domain-containing protein</fullName>
    </recommendedName>
</protein>
<name>A0ABD1KXJ4_9TELE</name>
<reference evidence="3 4" key="1">
    <citation type="submission" date="2024-09" db="EMBL/GenBank/DDBJ databases">
        <title>A chromosome-level genome assembly of Gray's grenadier anchovy, Coilia grayii.</title>
        <authorList>
            <person name="Fu Z."/>
        </authorList>
    </citation>
    <scope>NUCLEOTIDE SEQUENCE [LARGE SCALE GENOMIC DNA]</scope>
    <source>
        <strain evidence="3">G4</strain>
        <tissue evidence="3">Muscle</tissue>
    </source>
</reference>
<keyword evidence="4" id="KW-1185">Reference proteome</keyword>
<dbReference type="AlphaFoldDB" id="A0ABD1KXJ4"/>
<feature type="compositionally biased region" description="Gly residues" evidence="1">
    <location>
        <begin position="264"/>
        <end position="284"/>
    </location>
</feature>
<feature type="region of interest" description="Disordered" evidence="1">
    <location>
        <begin position="190"/>
        <end position="247"/>
    </location>
</feature>